<protein>
    <submittedName>
        <fullName evidence="1">Uncharacterized protein</fullName>
    </submittedName>
</protein>
<dbReference type="EMBL" id="CAJJDM010000058">
    <property type="protein sequence ID" value="CAD8077112.1"/>
    <property type="molecule type" value="Genomic_DNA"/>
</dbReference>
<keyword evidence="2" id="KW-1185">Reference proteome</keyword>
<evidence type="ECO:0000313" key="2">
    <source>
        <dbReference type="Proteomes" id="UP000688137"/>
    </source>
</evidence>
<dbReference type="Proteomes" id="UP000688137">
    <property type="component" value="Unassembled WGS sequence"/>
</dbReference>
<sequence>MDTIYALVQLENEDTFMIVNQMISMLNKTIKIEFLLSTALLKKKEQQYFIQKIAFKILETIYIKDYLQPTKYLIHL</sequence>
<name>A0A8S1MES1_PARPR</name>
<organism evidence="1 2">
    <name type="scientific">Paramecium primaurelia</name>
    <dbReference type="NCBI Taxonomy" id="5886"/>
    <lineage>
        <taxon>Eukaryota</taxon>
        <taxon>Sar</taxon>
        <taxon>Alveolata</taxon>
        <taxon>Ciliophora</taxon>
        <taxon>Intramacronucleata</taxon>
        <taxon>Oligohymenophorea</taxon>
        <taxon>Peniculida</taxon>
        <taxon>Parameciidae</taxon>
        <taxon>Paramecium</taxon>
    </lineage>
</organism>
<dbReference type="AlphaFoldDB" id="A0A8S1MES1"/>
<reference evidence="1" key="1">
    <citation type="submission" date="2021-01" db="EMBL/GenBank/DDBJ databases">
        <authorList>
            <consortium name="Genoscope - CEA"/>
            <person name="William W."/>
        </authorList>
    </citation>
    <scope>NUCLEOTIDE SEQUENCE</scope>
</reference>
<comment type="caution">
    <text evidence="1">The sequence shown here is derived from an EMBL/GenBank/DDBJ whole genome shotgun (WGS) entry which is preliminary data.</text>
</comment>
<gene>
    <name evidence="1" type="ORF">PPRIM_AZ9-3.1.T0570220</name>
</gene>
<evidence type="ECO:0000313" key="1">
    <source>
        <dbReference type="EMBL" id="CAD8077112.1"/>
    </source>
</evidence>
<proteinExistence type="predicted"/>
<accession>A0A8S1MES1</accession>